<reference evidence="2" key="1">
    <citation type="submission" date="2021-01" db="EMBL/GenBank/DDBJ databases">
        <authorList>
            <person name="Corre E."/>
            <person name="Pelletier E."/>
            <person name="Niang G."/>
            <person name="Scheremetjew M."/>
            <person name="Finn R."/>
            <person name="Kale V."/>
            <person name="Holt S."/>
            <person name="Cochrane G."/>
            <person name="Meng A."/>
            <person name="Brown T."/>
            <person name="Cohen L."/>
        </authorList>
    </citation>
    <scope>NUCLEOTIDE SEQUENCE</scope>
    <source>
        <strain evidence="2">CCMP3105</strain>
    </source>
</reference>
<keyword evidence="1" id="KW-0812">Transmembrane</keyword>
<accession>A0A7S4V811</accession>
<name>A0A7S4V811_9DINO</name>
<keyword evidence="1" id="KW-0472">Membrane</keyword>
<organism evidence="2">
    <name type="scientific">Alexandrium monilatum</name>
    <dbReference type="NCBI Taxonomy" id="311494"/>
    <lineage>
        <taxon>Eukaryota</taxon>
        <taxon>Sar</taxon>
        <taxon>Alveolata</taxon>
        <taxon>Dinophyceae</taxon>
        <taxon>Gonyaulacales</taxon>
        <taxon>Pyrocystaceae</taxon>
        <taxon>Alexandrium</taxon>
    </lineage>
</organism>
<evidence type="ECO:0000256" key="1">
    <source>
        <dbReference type="SAM" id="Phobius"/>
    </source>
</evidence>
<feature type="transmembrane region" description="Helical" evidence="1">
    <location>
        <begin position="29"/>
        <end position="48"/>
    </location>
</feature>
<protein>
    <submittedName>
        <fullName evidence="2">Uncharacterized protein</fullName>
    </submittedName>
</protein>
<gene>
    <name evidence="2" type="ORF">AMON00008_LOCUS42876</name>
</gene>
<sequence length="308" mass="33015">MDAAAQDYTVLGEPAEAAPPTGRALRWRVALVASALSGVVFLAAAAAARQPAHHVALAPLGPLPVAAPGLRAAGALNASAAVDLAAGYTRECWTYTGGTCNVQECKAYRKAVCTRSGVFKLCTCGSGCAGADTACHPERNKLVAEDIPLESAYYPGYYLRVPTTIGFSQVRVSRTLDDAARFSLWRVPGEADGVKRYLIGPKEYPDYVLQMALTNQLVGSSYKVMDSDPSSYFSFNGGSANPVFNFWDVCKANGHVRIGAGYSSNVLWAYSHMGTWLIYAWNPAIWGQPDERAEWKVDASVLEALDDC</sequence>
<proteinExistence type="predicted"/>
<dbReference type="AlphaFoldDB" id="A0A7S4V811"/>
<keyword evidence="1" id="KW-1133">Transmembrane helix</keyword>
<evidence type="ECO:0000313" key="2">
    <source>
        <dbReference type="EMBL" id="CAE4630008.1"/>
    </source>
</evidence>
<dbReference type="EMBL" id="HBNR01060920">
    <property type="protein sequence ID" value="CAE4630008.1"/>
    <property type="molecule type" value="Transcribed_RNA"/>
</dbReference>